<dbReference type="PIRSF" id="PIRSF006162">
    <property type="entry name" value="PgpA"/>
    <property type="match status" value="1"/>
</dbReference>
<sequence length="151" mass="16664">MIKLAKIISTFFGIGLFPLAPGTLASLAMVVLYKYYLYRLAWPLYLAVLFLLIAAGVYFSSIYARSLNLKDPGKVVIDEVAGQLLAVFLLRPDWVVLAPAFILFRFLDIIKPMGVKKLETLPSGWGIMADDLGTGLVVNILLQLTILIFGL</sequence>
<dbReference type="GO" id="GO:0008962">
    <property type="term" value="F:phosphatidylglycerophosphatase activity"/>
    <property type="evidence" value="ECO:0007669"/>
    <property type="project" value="InterPro"/>
</dbReference>
<feature type="transmembrane region" description="Helical" evidence="1">
    <location>
        <begin position="127"/>
        <end position="149"/>
    </location>
</feature>
<dbReference type="GO" id="GO:0006629">
    <property type="term" value="P:lipid metabolic process"/>
    <property type="evidence" value="ECO:0007669"/>
    <property type="project" value="InterPro"/>
</dbReference>
<dbReference type="CDD" id="cd06971">
    <property type="entry name" value="PgpA"/>
    <property type="match status" value="1"/>
</dbReference>
<name>A0A3E2BMX2_9BACT</name>
<feature type="transmembrane region" description="Helical" evidence="1">
    <location>
        <begin position="42"/>
        <end position="63"/>
    </location>
</feature>
<dbReference type="AlphaFoldDB" id="A0A3E2BMX2"/>
<reference evidence="3 4" key="1">
    <citation type="submission" date="2018-08" db="EMBL/GenBank/DDBJ databases">
        <title>Genome analysis of the thermophilic bacterium of the candidate phylum Aminicenantes from deep subsurface aquifer revealed its physiology and ecological role.</title>
        <authorList>
            <person name="Kadnikov V.V."/>
            <person name="Mardanov A.V."/>
            <person name="Beletsky A.V."/>
            <person name="Karnachuk O.V."/>
            <person name="Ravin N.V."/>
        </authorList>
    </citation>
    <scope>NUCLEOTIDE SEQUENCE [LARGE SCALE GENOMIC DNA]</scope>
    <source>
        <strain evidence="3">BY38</strain>
    </source>
</reference>
<evidence type="ECO:0000313" key="4">
    <source>
        <dbReference type="Proteomes" id="UP000257323"/>
    </source>
</evidence>
<accession>A0A3E2BMX2</accession>
<keyword evidence="1" id="KW-1133">Transmembrane helix</keyword>
<dbReference type="SUPFAM" id="SSF101307">
    <property type="entry name" value="YutG-like"/>
    <property type="match status" value="1"/>
</dbReference>
<proteinExistence type="predicted"/>
<dbReference type="Pfam" id="PF04608">
    <property type="entry name" value="PgpA"/>
    <property type="match status" value="1"/>
</dbReference>
<keyword evidence="1" id="KW-0812">Transmembrane</keyword>
<dbReference type="InterPro" id="IPR007686">
    <property type="entry name" value="YutG/PgpA"/>
</dbReference>
<evidence type="ECO:0000256" key="1">
    <source>
        <dbReference type="SAM" id="Phobius"/>
    </source>
</evidence>
<feature type="transmembrane region" description="Helical" evidence="1">
    <location>
        <begin position="84"/>
        <end position="107"/>
    </location>
</feature>
<dbReference type="InterPro" id="IPR036681">
    <property type="entry name" value="PgpA-like_sf"/>
</dbReference>
<keyword evidence="1" id="KW-0472">Membrane</keyword>
<dbReference type="EMBL" id="QUAH01000005">
    <property type="protein sequence ID" value="RFT16068.1"/>
    <property type="molecule type" value="Genomic_DNA"/>
</dbReference>
<protein>
    <submittedName>
        <fullName evidence="3">Phosphatidylglycerophosphatase A</fullName>
    </submittedName>
</protein>
<evidence type="ECO:0000259" key="2">
    <source>
        <dbReference type="Pfam" id="PF04608"/>
    </source>
</evidence>
<gene>
    <name evidence="3" type="ORF">OP8BY_2074</name>
</gene>
<dbReference type="Proteomes" id="UP000257323">
    <property type="component" value="Unassembled WGS sequence"/>
</dbReference>
<dbReference type="InterPro" id="IPR026037">
    <property type="entry name" value="PgpA"/>
</dbReference>
<dbReference type="PANTHER" id="PTHR36305">
    <property type="entry name" value="PHOSPHATIDYLGLYCEROPHOSPHATASE A"/>
    <property type="match status" value="1"/>
</dbReference>
<dbReference type="PANTHER" id="PTHR36305:SF1">
    <property type="entry name" value="PHOSPHATIDYLGLYCEROPHOSPHATASE A"/>
    <property type="match status" value="1"/>
</dbReference>
<comment type="caution">
    <text evidence="3">The sequence shown here is derived from an EMBL/GenBank/DDBJ whole genome shotgun (WGS) entry which is preliminary data.</text>
</comment>
<feature type="domain" description="YutG/PgpA" evidence="2">
    <location>
        <begin position="7"/>
        <end position="144"/>
    </location>
</feature>
<organism evidence="3 4">
    <name type="scientific">Candidatus Saccharicenans subterraneus</name>
    <dbReference type="NCBI Taxonomy" id="2508984"/>
    <lineage>
        <taxon>Bacteria</taxon>
        <taxon>Candidatus Aminicenantota</taxon>
        <taxon>Candidatus Aminicenantia</taxon>
        <taxon>Candidatus Aminicenantales</taxon>
        <taxon>Candidatus Saccharicenantaceae</taxon>
        <taxon>Candidatus Saccharicenans</taxon>
    </lineage>
</organism>
<feature type="transmembrane region" description="Helical" evidence="1">
    <location>
        <begin position="12"/>
        <end position="36"/>
    </location>
</feature>
<evidence type="ECO:0000313" key="3">
    <source>
        <dbReference type="EMBL" id="RFT16068.1"/>
    </source>
</evidence>